<dbReference type="Proteomes" id="UP000198867">
    <property type="component" value="Unassembled WGS sequence"/>
</dbReference>
<evidence type="ECO:0000313" key="2">
    <source>
        <dbReference type="Proteomes" id="UP000198867"/>
    </source>
</evidence>
<reference evidence="2" key="1">
    <citation type="submission" date="2016-10" db="EMBL/GenBank/DDBJ databases">
        <authorList>
            <person name="Varghese N."/>
            <person name="Submissions S."/>
        </authorList>
    </citation>
    <scope>NUCLEOTIDE SEQUENCE [LARGE SCALE GENOMIC DNA]</scope>
    <source>
        <strain evidence="2">CGMCC 1.11101</strain>
    </source>
</reference>
<sequence length="40" mass="4256">MFVFFAGIAVLSAAAVAGSVLVVKRDGYRQVPARTYITLP</sequence>
<organism evidence="1 2">
    <name type="scientific">Mycetocola miduiensis</name>
    <dbReference type="NCBI Taxonomy" id="995034"/>
    <lineage>
        <taxon>Bacteria</taxon>
        <taxon>Bacillati</taxon>
        <taxon>Actinomycetota</taxon>
        <taxon>Actinomycetes</taxon>
        <taxon>Micrococcales</taxon>
        <taxon>Microbacteriaceae</taxon>
        <taxon>Mycetocola</taxon>
    </lineage>
</organism>
<dbReference type="AlphaFoldDB" id="A0A1I5B2F5"/>
<keyword evidence="2" id="KW-1185">Reference proteome</keyword>
<evidence type="ECO:0000313" key="1">
    <source>
        <dbReference type="EMBL" id="SFN68877.1"/>
    </source>
</evidence>
<gene>
    <name evidence="1" type="ORF">SAMN05216219_1686</name>
</gene>
<dbReference type="RefSeq" id="WP_281247418.1">
    <property type="nucleotide sequence ID" value="NZ_FOVM01000004.1"/>
</dbReference>
<dbReference type="EMBL" id="FOVM01000004">
    <property type="protein sequence ID" value="SFN68877.1"/>
    <property type="molecule type" value="Genomic_DNA"/>
</dbReference>
<name>A0A1I5B2F5_9MICO</name>
<proteinExistence type="predicted"/>
<accession>A0A1I5B2F5</accession>
<protein>
    <submittedName>
        <fullName evidence="1">Uncharacterized protein</fullName>
    </submittedName>
</protein>
<dbReference type="STRING" id="995034.SAMN05216219_1686"/>